<evidence type="ECO:0008006" key="3">
    <source>
        <dbReference type="Google" id="ProtNLM"/>
    </source>
</evidence>
<protein>
    <recommendedName>
        <fullName evidence="3">Amidinotransferase</fullName>
    </recommendedName>
</protein>
<dbReference type="Proteomes" id="UP000645390">
    <property type="component" value="Unassembled WGS sequence"/>
</dbReference>
<keyword evidence="2" id="KW-1185">Reference proteome</keyword>
<dbReference type="PIRSF" id="PIRSF028188">
    <property type="entry name" value="Amdntrnsf_FN0238"/>
    <property type="match status" value="1"/>
</dbReference>
<dbReference type="RefSeq" id="WP_379072999.1">
    <property type="nucleotide sequence ID" value="NZ_JBHUNI010000001.1"/>
</dbReference>
<evidence type="ECO:0000313" key="1">
    <source>
        <dbReference type="EMBL" id="GGI28421.1"/>
    </source>
</evidence>
<evidence type="ECO:0000313" key="2">
    <source>
        <dbReference type="Proteomes" id="UP000645390"/>
    </source>
</evidence>
<name>A0ABQ2BN42_9SPHI</name>
<gene>
    <name evidence="1" type="ORF">GCM10008119_32560</name>
</gene>
<proteinExistence type="predicted"/>
<dbReference type="PANTHER" id="PTHR43224:SF1">
    <property type="entry name" value="AMIDINOTRANSFERASE"/>
    <property type="match status" value="1"/>
</dbReference>
<dbReference type="EMBL" id="BMDJ01000011">
    <property type="protein sequence ID" value="GGI28421.1"/>
    <property type="molecule type" value="Genomic_DNA"/>
</dbReference>
<dbReference type="SUPFAM" id="SSF55909">
    <property type="entry name" value="Pentein"/>
    <property type="match status" value="1"/>
</dbReference>
<sequence>MIRPVDFKFNEQTAGNNKFQIASTESDVQTLALKEFDGFVTLLREKGVDVTVIDDTLQPETPDSIFPNNWVSFHDDGSVFLYPMFSENRRLERRSEILDGLKEKFEVNHISDISFYEKQYAFLEGTGSMVLDRTNKIAYACLSVRTDEEVLNNFCLLTGYQHIAFQAVDNSNFPIYHTNVMMCIGDKFAVLCLDSIKNPEEKKQLALSVIDSGKEIIEISLEQMNHFAGNMLQVSNASNESLLVMSEQAFLSLKKEQISKLETFSRIIYAPLYTIEKNGGGSARCMLAEIHLPVK</sequence>
<dbReference type="InterPro" id="IPR014541">
    <property type="entry name" value="Amdntrnsf_FN0238"/>
</dbReference>
<dbReference type="NCBIfam" id="NF046062">
    <property type="entry name" value="citrull_CtlX"/>
    <property type="match status" value="1"/>
</dbReference>
<organism evidence="1 2">
    <name type="scientific">Pedobacter mendelii</name>
    <dbReference type="NCBI Taxonomy" id="1908240"/>
    <lineage>
        <taxon>Bacteria</taxon>
        <taxon>Pseudomonadati</taxon>
        <taxon>Bacteroidota</taxon>
        <taxon>Sphingobacteriia</taxon>
        <taxon>Sphingobacteriales</taxon>
        <taxon>Sphingobacteriaceae</taxon>
        <taxon>Pedobacter</taxon>
    </lineage>
</organism>
<accession>A0ABQ2BN42</accession>
<dbReference type="Gene3D" id="3.75.10.10">
    <property type="entry name" value="L-arginine/glycine Amidinotransferase, Chain A"/>
    <property type="match status" value="1"/>
</dbReference>
<reference evidence="2" key="1">
    <citation type="journal article" date="2019" name="Int. J. Syst. Evol. Microbiol.">
        <title>The Global Catalogue of Microorganisms (GCM) 10K type strain sequencing project: providing services to taxonomists for standard genome sequencing and annotation.</title>
        <authorList>
            <consortium name="The Broad Institute Genomics Platform"/>
            <consortium name="The Broad Institute Genome Sequencing Center for Infectious Disease"/>
            <person name="Wu L."/>
            <person name="Ma J."/>
        </authorList>
    </citation>
    <scope>NUCLEOTIDE SEQUENCE [LARGE SCALE GENOMIC DNA]</scope>
    <source>
        <strain evidence="2">CCM 8939</strain>
    </source>
</reference>
<dbReference type="PANTHER" id="PTHR43224">
    <property type="entry name" value="AMIDINOTRANSFERASE"/>
    <property type="match status" value="1"/>
</dbReference>
<dbReference type="Pfam" id="PF19420">
    <property type="entry name" value="DDAH_eukar"/>
    <property type="match status" value="1"/>
</dbReference>
<comment type="caution">
    <text evidence="1">The sequence shown here is derived from an EMBL/GenBank/DDBJ whole genome shotgun (WGS) entry which is preliminary data.</text>
</comment>